<dbReference type="OrthoDB" id="149912at2"/>
<dbReference type="GO" id="GO:0016787">
    <property type="term" value="F:hydrolase activity"/>
    <property type="evidence" value="ECO:0007669"/>
    <property type="project" value="UniProtKB-KW"/>
</dbReference>
<comment type="similarity">
    <text evidence="1">Belongs to the AB hydrolase superfamily.</text>
</comment>
<accession>A0A1B9NY36</accession>
<proteinExistence type="inferred from homology"/>
<dbReference type="AlphaFoldDB" id="A0A1B9NY36"/>
<reference evidence="4 5" key="1">
    <citation type="submission" date="2016-06" db="EMBL/GenBank/DDBJ databases">
        <authorList>
            <person name="Kjaerup R.B."/>
            <person name="Dalgaard T.S."/>
            <person name="Juul-Madsen H.R."/>
        </authorList>
    </citation>
    <scope>NUCLEOTIDE SEQUENCE [LARGE SCALE GENOMIC DNA]</scope>
    <source>
        <strain evidence="4 5">1S159</strain>
    </source>
</reference>
<protein>
    <submittedName>
        <fullName evidence="4">Hydrolase</fullName>
    </submittedName>
</protein>
<dbReference type="Pfam" id="PF00561">
    <property type="entry name" value="Abhydrolase_1"/>
    <property type="match status" value="1"/>
</dbReference>
<comment type="caution">
    <text evidence="4">The sequence shown here is derived from an EMBL/GenBank/DDBJ whole genome shotgun (WGS) entry which is preliminary data.</text>
</comment>
<evidence type="ECO:0000256" key="2">
    <source>
        <dbReference type="ARBA" id="ARBA00022801"/>
    </source>
</evidence>
<evidence type="ECO:0000313" key="5">
    <source>
        <dbReference type="Proteomes" id="UP000093523"/>
    </source>
</evidence>
<dbReference type="InterPro" id="IPR029058">
    <property type="entry name" value="AB_hydrolase_fold"/>
</dbReference>
<dbReference type="RefSeq" id="WP_065611299.1">
    <property type="nucleotide sequence ID" value="NZ_CAWMPN010000011.1"/>
</dbReference>
<dbReference type="InterPro" id="IPR050266">
    <property type="entry name" value="AB_hydrolase_sf"/>
</dbReference>
<dbReference type="Gene3D" id="3.40.50.1820">
    <property type="entry name" value="alpha/beta hydrolase"/>
    <property type="match status" value="1"/>
</dbReference>
<organism evidence="4 5">
    <name type="scientific">Aliivibrio logei</name>
    <name type="common">Vibrio logei</name>
    <dbReference type="NCBI Taxonomy" id="688"/>
    <lineage>
        <taxon>Bacteria</taxon>
        <taxon>Pseudomonadati</taxon>
        <taxon>Pseudomonadota</taxon>
        <taxon>Gammaproteobacteria</taxon>
        <taxon>Vibrionales</taxon>
        <taxon>Vibrionaceae</taxon>
        <taxon>Aliivibrio</taxon>
    </lineage>
</organism>
<name>A0A1B9NY36_ALILO</name>
<dbReference type="Proteomes" id="UP000093523">
    <property type="component" value="Unassembled WGS sequence"/>
</dbReference>
<evidence type="ECO:0000259" key="3">
    <source>
        <dbReference type="Pfam" id="PF00561"/>
    </source>
</evidence>
<sequence length="289" mass="32438">MHAFHQYDLSLHHGSLAIIELGPKNADNVVLFLHGWQDNAATFLSTMTAFSVSNPTCRLIAFDWFGHGLSDHKGVDNFYHFFDYVDDLHQAILSLKLDSVILVGHSLGGLIASAYSAAFPEKVAALMMIEALGPLSEEAEKTSERLREGVLSRQRYRHKPQRTLKDRQAALALRSKVNQLPEVLLEPIMQRAVRSTSDGVQWTTDAKVKCESLYRMSEAHALALLSDITCPVIVIIGVDGYGHLKQKEHRYSYIQHVESFQIEGGHHCHLQHPGKISTYLNVLFNKINT</sequence>
<gene>
    <name evidence="4" type="ORF">A6E04_12970</name>
</gene>
<dbReference type="PANTHER" id="PTHR43798:SF14">
    <property type="entry name" value="SERINE HYDROLASE-LIKE PROTEIN DDB_G0286239"/>
    <property type="match status" value="1"/>
</dbReference>
<dbReference type="STRING" id="688.A6E04_12970"/>
<feature type="domain" description="AB hydrolase-1" evidence="3">
    <location>
        <begin position="28"/>
        <end position="169"/>
    </location>
</feature>
<dbReference type="SUPFAM" id="SSF53474">
    <property type="entry name" value="alpha/beta-Hydrolases"/>
    <property type="match status" value="1"/>
</dbReference>
<dbReference type="InterPro" id="IPR000073">
    <property type="entry name" value="AB_hydrolase_1"/>
</dbReference>
<keyword evidence="2 4" id="KW-0378">Hydrolase</keyword>
<evidence type="ECO:0000313" key="4">
    <source>
        <dbReference type="EMBL" id="OCH20696.1"/>
    </source>
</evidence>
<dbReference type="PRINTS" id="PR00111">
    <property type="entry name" value="ABHYDROLASE"/>
</dbReference>
<dbReference type="PANTHER" id="PTHR43798">
    <property type="entry name" value="MONOACYLGLYCEROL LIPASE"/>
    <property type="match status" value="1"/>
</dbReference>
<dbReference type="GO" id="GO:0016020">
    <property type="term" value="C:membrane"/>
    <property type="evidence" value="ECO:0007669"/>
    <property type="project" value="TreeGrafter"/>
</dbReference>
<evidence type="ECO:0000256" key="1">
    <source>
        <dbReference type="ARBA" id="ARBA00008645"/>
    </source>
</evidence>
<dbReference type="EMBL" id="MAJU01000011">
    <property type="protein sequence ID" value="OCH20696.1"/>
    <property type="molecule type" value="Genomic_DNA"/>
</dbReference>